<dbReference type="InterPro" id="IPR025996">
    <property type="entry name" value="MT1864/Rv1816-like_C"/>
</dbReference>
<name>A0A928Z695_9CYAN</name>
<dbReference type="Proteomes" id="UP000625316">
    <property type="component" value="Unassembled WGS sequence"/>
</dbReference>
<evidence type="ECO:0000313" key="7">
    <source>
        <dbReference type="Proteomes" id="UP000625316"/>
    </source>
</evidence>
<dbReference type="PROSITE" id="PS50977">
    <property type="entry name" value="HTH_TETR_2"/>
    <property type="match status" value="1"/>
</dbReference>
<dbReference type="Pfam" id="PF13305">
    <property type="entry name" value="TetR_C_33"/>
    <property type="match status" value="1"/>
</dbReference>
<dbReference type="InterPro" id="IPR036271">
    <property type="entry name" value="Tet_transcr_reg_TetR-rel_C_sf"/>
</dbReference>
<dbReference type="Pfam" id="PF00440">
    <property type="entry name" value="TetR_N"/>
    <property type="match status" value="1"/>
</dbReference>
<dbReference type="Gene3D" id="1.10.357.10">
    <property type="entry name" value="Tetracycline Repressor, domain 2"/>
    <property type="match status" value="1"/>
</dbReference>
<dbReference type="InterPro" id="IPR001647">
    <property type="entry name" value="HTH_TetR"/>
</dbReference>
<dbReference type="EMBL" id="JADEXQ010000085">
    <property type="protein sequence ID" value="MBE9032030.1"/>
    <property type="molecule type" value="Genomic_DNA"/>
</dbReference>
<evidence type="ECO:0000259" key="5">
    <source>
        <dbReference type="PROSITE" id="PS50977"/>
    </source>
</evidence>
<evidence type="ECO:0000256" key="1">
    <source>
        <dbReference type="ARBA" id="ARBA00023015"/>
    </source>
</evidence>
<protein>
    <submittedName>
        <fullName evidence="6">TetR/AcrR family transcriptional regulator</fullName>
    </submittedName>
</protein>
<comment type="caution">
    <text evidence="6">The sequence shown here is derived from an EMBL/GenBank/DDBJ whole genome shotgun (WGS) entry which is preliminary data.</text>
</comment>
<dbReference type="PANTHER" id="PTHR30055">
    <property type="entry name" value="HTH-TYPE TRANSCRIPTIONAL REGULATOR RUTR"/>
    <property type="match status" value="1"/>
</dbReference>
<feature type="domain" description="HTH tetR-type" evidence="5">
    <location>
        <begin position="36"/>
        <end position="96"/>
    </location>
</feature>
<dbReference type="AlphaFoldDB" id="A0A928Z695"/>
<evidence type="ECO:0000256" key="2">
    <source>
        <dbReference type="ARBA" id="ARBA00023125"/>
    </source>
</evidence>
<dbReference type="RefSeq" id="WP_264326856.1">
    <property type="nucleotide sequence ID" value="NZ_JADEXQ010000085.1"/>
</dbReference>
<dbReference type="PANTHER" id="PTHR30055:SF220">
    <property type="entry name" value="TETR-FAMILY REGULATORY PROTEIN"/>
    <property type="match status" value="1"/>
</dbReference>
<accession>A0A928Z695</accession>
<dbReference type="PRINTS" id="PR00455">
    <property type="entry name" value="HTHTETR"/>
</dbReference>
<reference evidence="6" key="1">
    <citation type="submission" date="2020-10" db="EMBL/GenBank/DDBJ databases">
        <authorList>
            <person name="Castelo-Branco R."/>
            <person name="Eusebio N."/>
            <person name="Adriana R."/>
            <person name="Vieira A."/>
            <person name="Brugerolle De Fraissinette N."/>
            <person name="Rezende De Castro R."/>
            <person name="Schneider M.P."/>
            <person name="Vasconcelos V."/>
            <person name="Leao P.N."/>
        </authorList>
    </citation>
    <scope>NUCLEOTIDE SEQUENCE</scope>
    <source>
        <strain evidence="6">LEGE 11480</strain>
    </source>
</reference>
<dbReference type="GO" id="GO:0003700">
    <property type="term" value="F:DNA-binding transcription factor activity"/>
    <property type="evidence" value="ECO:0007669"/>
    <property type="project" value="TreeGrafter"/>
</dbReference>
<dbReference type="SUPFAM" id="SSF46689">
    <property type="entry name" value="Homeodomain-like"/>
    <property type="match status" value="1"/>
</dbReference>
<evidence type="ECO:0000256" key="3">
    <source>
        <dbReference type="ARBA" id="ARBA00023163"/>
    </source>
</evidence>
<organism evidence="6 7">
    <name type="scientific">Romeriopsis navalis LEGE 11480</name>
    <dbReference type="NCBI Taxonomy" id="2777977"/>
    <lineage>
        <taxon>Bacteria</taxon>
        <taxon>Bacillati</taxon>
        <taxon>Cyanobacteriota</taxon>
        <taxon>Cyanophyceae</taxon>
        <taxon>Leptolyngbyales</taxon>
        <taxon>Leptolyngbyaceae</taxon>
        <taxon>Romeriopsis</taxon>
        <taxon>Romeriopsis navalis</taxon>
    </lineage>
</organism>
<dbReference type="GO" id="GO:0000976">
    <property type="term" value="F:transcription cis-regulatory region binding"/>
    <property type="evidence" value="ECO:0007669"/>
    <property type="project" value="TreeGrafter"/>
</dbReference>
<dbReference type="SUPFAM" id="SSF48498">
    <property type="entry name" value="Tetracyclin repressor-like, C-terminal domain"/>
    <property type="match status" value="1"/>
</dbReference>
<keyword evidence="7" id="KW-1185">Reference proteome</keyword>
<gene>
    <name evidence="6" type="ORF">IQ266_20030</name>
</gene>
<dbReference type="InterPro" id="IPR050109">
    <property type="entry name" value="HTH-type_TetR-like_transc_reg"/>
</dbReference>
<sequence>MLSAITLAKLEQVALYGRSVLPIVQLPVSIRSYHHGHLRDALLTAALAQISEEGAQALNLSKLARQVGVSQPAVYRHFANKQALTFSLVELGFERLLAQLQVVTPSLSPTETPTEDQPDLRTAIAAIAQTYIRFALENRELARLMFSLKERATEPILYKVSKQAAGPLFLIVKAGQARYGLKVQSPEQAVRLMWSTMHGLAVLLMDEQLPYVTQTPGEIEVHTTAIAQMLFEGLFLRPSP</sequence>
<keyword evidence="1" id="KW-0805">Transcription regulation</keyword>
<evidence type="ECO:0000313" key="6">
    <source>
        <dbReference type="EMBL" id="MBE9032030.1"/>
    </source>
</evidence>
<keyword evidence="2 4" id="KW-0238">DNA-binding</keyword>
<dbReference type="InterPro" id="IPR009057">
    <property type="entry name" value="Homeodomain-like_sf"/>
</dbReference>
<keyword evidence="3" id="KW-0804">Transcription</keyword>
<proteinExistence type="predicted"/>
<evidence type="ECO:0000256" key="4">
    <source>
        <dbReference type="PROSITE-ProRule" id="PRU00335"/>
    </source>
</evidence>
<feature type="DNA-binding region" description="H-T-H motif" evidence="4">
    <location>
        <begin position="59"/>
        <end position="78"/>
    </location>
</feature>